<evidence type="ECO:0000313" key="2">
    <source>
        <dbReference type="EMBL" id="RUL50897.1"/>
    </source>
</evidence>
<dbReference type="PANTHER" id="PTHR35788:SF1">
    <property type="entry name" value="EXPORTED PROTEIN"/>
    <property type="match status" value="1"/>
</dbReference>
<evidence type="ECO:0008006" key="4">
    <source>
        <dbReference type="Google" id="ProtNLM"/>
    </source>
</evidence>
<feature type="chain" id="PRO_5018758606" description="Vancomycin resistance protein" evidence="1">
    <location>
        <begin position="24"/>
        <end position="345"/>
    </location>
</feature>
<dbReference type="Proteomes" id="UP000287910">
    <property type="component" value="Unassembled WGS sequence"/>
</dbReference>
<dbReference type="InterPro" id="IPR007391">
    <property type="entry name" value="Vancomycin_resist_VanW"/>
</dbReference>
<gene>
    <name evidence="2" type="ORF">EK386_13190</name>
</gene>
<sequence>MLKKCTVLLFLTVLFIFHWQSSAFSYEFTPFTEDLLENQTIQIINPLTNRVVKTIIPNDYQLVTNMEDFKKEMEIWARDFAKGFNTQHGFNKPLLLDRIDENGNIIKGRPMITIDEPQLVENILQQSFTGGKVDLPIIFTESDYKQEDVPFLDEVTLSSFTTIFNGANFGRSKNIELSAIAIHNIIVGVGDVFSFNLVVGPREVATGYQVAPEIVKGKLVKGIGGGICQTSSTLFNAVDFLDVKTIERHHHSRTVGYVPEGRDATVSFGGLDYRFQNTTGIPFLIKTIYRKGSITVMITTSREYANILKNELSYEKKGETLSFFVFIGFLLYNLEYIHVEIFWKG</sequence>
<evidence type="ECO:0000313" key="3">
    <source>
        <dbReference type="Proteomes" id="UP000287910"/>
    </source>
</evidence>
<reference evidence="2 3" key="1">
    <citation type="submission" date="2018-12" db="EMBL/GenBank/DDBJ databases">
        <title>Lysinibacillus antri sp. nov., isolated from a cave soil.</title>
        <authorList>
            <person name="Narsing Rao M.P."/>
            <person name="Zhang H."/>
            <person name="Dong Z.-Y."/>
            <person name="Niu X.-K."/>
            <person name="Zhang K."/>
            <person name="Fang B.-Z."/>
            <person name="Kang Y.-Q."/>
            <person name="Xiao M."/>
            <person name="Li W.-J."/>
        </authorList>
    </citation>
    <scope>NUCLEOTIDE SEQUENCE [LARGE SCALE GENOMIC DNA]</scope>
    <source>
        <strain evidence="2 3">SYSU K30002</strain>
    </source>
</reference>
<accession>A0A3S0PNL5</accession>
<organism evidence="2 3">
    <name type="scientific">Lysinibacillus antri</name>
    <dbReference type="NCBI Taxonomy" id="2498145"/>
    <lineage>
        <taxon>Bacteria</taxon>
        <taxon>Bacillati</taxon>
        <taxon>Bacillota</taxon>
        <taxon>Bacilli</taxon>
        <taxon>Bacillales</taxon>
        <taxon>Bacillaceae</taxon>
        <taxon>Lysinibacillus</taxon>
    </lineage>
</organism>
<dbReference type="RefSeq" id="WP_126659648.1">
    <property type="nucleotide sequence ID" value="NZ_RYYR01000018.1"/>
</dbReference>
<dbReference type="EMBL" id="RYYR01000018">
    <property type="protein sequence ID" value="RUL50897.1"/>
    <property type="molecule type" value="Genomic_DNA"/>
</dbReference>
<keyword evidence="1" id="KW-0732">Signal</keyword>
<name>A0A3S0PNL5_9BACI</name>
<dbReference type="Pfam" id="PF04294">
    <property type="entry name" value="VanW"/>
    <property type="match status" value="1"/>
</dbReference>
<evidence type="ECO:0000256" key="1">
    <source>
        <dbReference type="SAM" id="SignalP"/>
    </source>
</evidence>
<comment type="caution">
    <text evidence="2">The sequence shown here is derived from an EMBL/GenBank/DDBJ whole genome shotgun (WGS) entry which is preliminary data.</text>
</comment>
<keyword evidence="3" id="KW-1185">Reference proteome</keyword>
<proteinExistence type="predicted"/>
<dbReference type="PANTHER" id="PTHR35788">
    <property type="entry name" value="EXPORTED PROTEIN-RELATED"/>
    <property type="match status" value="1"/>
</dbReference>
<dbReference type="AlphaFoldDB" id="A0A3S0PNL5"/>
<protein>
    <recommendedName>
        <fullName evidence="4">Vancomycin resistance protein</fullName>
    </recommendedName>
</protein>
<feature type="signal peptide" evidence="1">
    <location>
        <begin position="1"/>
        <end position="23"/>
    </location>
</feature>
<dbReference type="InterPro" id="IPR052913">
    <property type="entry name" value="Glycopeptide_resist_protein"/>
</dbReference>